<dbReference type="PRINTS" id="PR00237">
    <property type="entry name" value="GPCRRHODOPSN"/>
</dbReference>
<sequence length="707" mass="81086">MTSQSEGLVEATIPAPRRKAWWRLRSPHPRRKAWWRLRSLHPRRKAWWRLRSPHPVGRPEEPERAAKGRAGTMDSSFGRLDYERRRSLMVPMFALTAGIVASLSFAAVCVKETDGIKIRELHDTDYFSGHKKDGPREDSVQRFAPTLQESDVQLPTDEADSDERRIHRRALLKEEPLPTYLQLVDTRPSGCLRNNVKEPLQRCKRNTGDGGSSEQDKTSSDKSKNKDKMPTSTRLRATSEVRHKESYKEEPHYCPFFDNRAPSAQPNLRNCSWYQSRSCCQQREIDIIFLATYPLSAASDECLKQLSFLYCYVCDPAQNTFYSYETLTVCETFCDRIFAACGTALWKGSSMRSVYSSGRDFCLRRSFKANATGAHGNMSNLSIWHWGLFEYVSLYIDFAGMIGIIANLLNSLAIMTTRKLQNSSNAFILNLSFLDILVACLGLVVRLQVFMPKWVPGDACEAVGALTCIALATSAVNLAAIAVNRYYLVTRGPLEYRRAFSKRRTGVYILLVWVIGVTFNLPPILGFGRYGYNEKTQMCTFVYRDRRMYFHLFLGTIFGFGGVVLTVGVCYLKIYLVLRRLRRLRPGVRLPRHAWTDVITSRLHQIERQDAKLVTSLFFVCCGFCVCWLPLLMTILVDYNFDAPPAAYLPGVMLLFTHPVVNPLIYLWVNKTYRQAYKRILCCRKKCVDWRLCNVAGDIAERNRIYR</sequence>
<dbReference type="Pfam" id="PF03024">
    <property type="entry name" value="Folate_rec"/>
    <property type="match status" value="1"/>
</dbReference>
<name>C3YX09_BRAFL</name>
<dbReference type="EMBL" id="GG666561">
    <property type="protein sequence ID" value="EEN55403.1"/>
    <property type="molecule type" value="Genomic_DNA"/>
</dbReference>
<feature type="domain" description="G-protein coupled receptors family 1 profile" evidence="14">
    <location>
        <begin position="406"/>
        <end position="666"/>
    </location>
</feature>
<feature type="transmembrane region" description="Helical" evidence="13">
    <location>
        <begin position="648"/>
        <end position="669"/>
    </location>
</feature>
<dbReference type="SMART" id="SM01381">
    <property type="entry name" value="7TM_GPCR_Srsx"/>
    <property type="match status" value="1"/>
</dbReference>
<feature type="region of interest" description="Disordered" evidence="12">
    <location>
        <begin position="192"/>
        <end position="242"/>
    </location>
</feature>
<feature type="compositionally biased region" description="Basic and acidic residues" evidence="12">
    <location>
        <begin position="57"/>
        <end position="66"/>
    </location>
</feature>
<feature type="compositionally biased region" description="Basic and acidic residues" evidence="12">
    <location>
        <begin position="214"/>
        <end position="229"/>
    </location>
</feature>
<evidence type="ECO:0000256" key="1">
    <source>
        <dbReference type="ARBA" id="ARBA00004651"/>
    </source>
</evidence>
<dbReference type="GO" id="GO:0004930">
    <property type="term" value="F:G protein-coupled receptor activity"/>
    <property type="evidence" value="ECO:0007669"/>
    <property type="project" value="UniProtKB-KW"/>
</dbReference>
<dbReference type="GO" id="GO:0005886">
    <property type="term" value="C:plasma membrane"/>
    <property type="evidence" value="ECO:0007669"/>
    <property type="project" value="UniProtKB-SubCell"/>
</dbReference>
<dbReference type="SUPFAM" id="SSF81321">
    <property type="entry name" value="Family A G protein-coupled receptor-like"/>
    <property type="match status" value="1"/>
</dbReference>
<dbReference type="PROSITE" id="PS50262">
    <property type="entry name" value="G_PROTEIN_RECEP_F1_2"/>
    <property type="match status" value="1"/>
</dbReference>
<evidence type="ECO:0000256" key="7">
    <source>
        <dbReference type="ARBA" id="ARBA00023136"/>
    </source>
</evidence>
<feature type="transmembrane region" description="Helical" evidence="13">
    <location>
        <begin position="394"/>
        <end position="415"/>
    </location>
</feature>
<evidence type="ECO:0000256" key="10">
    <source>
        <dbReference type="ARBA" id="ARBA00023224"/>
    </source>
</evidence>
<feature type="transmembrane region" description="Helical" evidence="13">
    <location>
        <begin position="613"/>
        <end position="636"/>
    </location>
</feature>
<keyword evidence="5 13" id="KW-1133">Transmembrane helix</keyword>
<keyword evidence="8" id="KW-1015">Disulfide bond</keyword>
<dbReference type="eggNOG" id="ENOG502SR4U">
    <property type="taxonomic scope" value="Eukaryota"/>
</dbReference>
<feature type="transmembrane region" description="Helical" evidence="13">
    <location>
        <begin position="427"/>
        <end position="450"/>
    </location>
</feature>
<evidence type="ECO:0000256" key="13">
    <source>
        <dbReference type="SAM" id="Phobius"/>
    </source>
</evidence>
<keyword evidence="6 11" id="KW-0297">G-protein coupled receptor</keyword>
<organism>
    <name type="scientific">Branchiostoma floridae</name>
    <name type="common">Florida lancelet</name>
    <name type="synonym">Amphioxus</name>
    <dbReference type="NCBI Taxonomy" id="7739"/>
    <lineage>
        <taxon>Eukaryota</taxon>
        <taxon>Metazoa</taxon>
        <taxon>Chordata</taxon>
        <taxon>Cephalochordata</taxon>
        <taxon>Leptocardii</taxon>
        <taxon>Amphioxiformes</taxon>
        <taxon>Branchiostomatidae</taxon>
        <taxon>Branchiostoma</taxon>
    </lineage>
</organism>
<evidence type="ECO:0000256" key="8">
    <source>
        <dbReference type="ARBA" id="ARBA00023157"/>
    </source>
</evidence>
<feature type="transmembrane region" description="Helical" evidence="13">
    <location>
        <begin position="88"/>
        <end position="108"/>
    </location>
</feature>
<dbReference type="InterPro" id="IPR017452">
    <property type="entry name" value="GPCR_Rhodpsn_7TM"/>
</dbReference>
<dbReference type="FunFam" id="1.20.1070.10:FF:000345">
    <property type="entry name" value="40S ribosomal protein S27"/>
    <property type="match status" value="1"/>
</dbReference>
<keyword evidence="3 11" id="KW-0812">Transmembrane</keyword>
<feature type="transmembrane region" description="Helical" evidence="13">
    <location>
        <begin position="548"/>
        <end position="576"/>
    </location>
</feature>
<reference evidence="15" key="1">
    <citation type="journal article" date="2008" name="Nature">
        <title>The amphioxus genome and the evolution of the chordate karyotype.</title>
        <authorList>
            <consortium name="US DOE Joint Genome Institute (JGI-PGF)"/>
            <person name="Putnam N.H."/>
            <person name="Butts T."/>
            <person name="Ferrier D.E.K."/>
            <person name="Furlong R.F."/>
            <person name="Hellsten U."/>
            <person name="Kawashima T."/>
            <person name="Robinson-Rechavi M."/>
            <person name="Shoguchi E."/>
            <person name="Terry A."/>
            <person name="Yu J.-K."/>
            <person name="Benito-Gutierrez E.L."/>
            <person name="Dubchak I."/>
            <person name="Garcia-Fernandez J."/>
            <person name="Gibson-Brown J.J."/>
            <person name="Grigoriev I.V."/>
            <person name="Horton A.C."/>
            <person name="de Jong P.J."/>
            <person name="Jurka J."/>
            <person name="Kapitonov V.V."/>
            <person name="Kohara Y."/>
            <person name="Kuroki Y."/>
            <person name="Lindquist E."/>
            <person name="Lucas S."/>
            <person name="Osoegawa K."/>
            <person name="Pennacchio L.A."/>
            <person name="Salamov A.A."/>
            <person name="Satou Y."/>
            <person name="Sauka-Spengler T."/>
            <person name="Schmutz J."/>
            <person name="Shin-I T."/>
            <person name="Toyoda A."/>
            <person name="Bronner-Fraser M."/>
            <person name="Fujiyama A."/>
            <person name="Holland L.Z."/>
            <person name="Holland P.W.H."/>
            <person name="Satoh N."/>
            <person name="Rokhsar D.S."/>
        </authorList>
    </citation>
    <scope>NUCLEOTIDE SEQUENCE [LARGE SCALE GENOMIC DNA]</scope>
    <source>
        <strain evidence="15">S238N-H82</strain>
        <tissue evidence="15">Testes</tissue>
    </source>
</reference>
<comment type="similarity">
    <text evidence="11">Belongs to the G-protein coupled receptor 1 family.</text>
</comment>
<dbReference type="AlphaFoldDB" id="C3YX09"/>
<dbReference type="InterPro" id="IPR000276">
    <property type="entry name" value="GPCR_Rhodpsn"/>
</dbReference>
<protein>
    <recommendedName>
        <fullName evidence="14">G-protein coupled receptors family 1 profile domain-containing protein</fullName>
    </recommendedName>
</protein>
<keyword evidence="10 11" id="KW-0807">Transducer</keyword>
<evidence type="ECO:0000313" key="15">
    <source>
        <dbReference type="EMBL" id="EEN55403.1"/>
    </source>
</evidence>
<feature type="transmembrane region" description="Helical" evidence="13">
    <location>
        <begin position="462"/>
        <end position="487"/>
    </location>
</feature>
<dbReference type="InterPro" id="IPR018143">
    <property type="entry name" value="Folate_rcpt-like"/>
</dbReference>
<keyword evidence="2" id="KW-1003">Cell membrane</keyword>
<evidence type="ECO:0000256" key="11">
    <source>
        <dbReference type="RuleBase" id="RU000688"/>
    </source>
</evidence>
<evidence type="ECO:0000256" key="6">
    <source>
        <dbReference type="ARBA" id="ARBA00023040"/>
    </source>
</evidence>
<keyword evidence="4" id="KW-0732">Signal</keyword>
<proteinExistence type="inferred from homology"/>
<evidence type="ECO:0000259" key="14">
    <source>
        <dbReference type="PROSITE" id="PS50262"/>
    </source>
</evidence>
<keyword evidence="7 13" id="KW-0472">Membrane</keyword>
<dbReference type="PANTHER" id="PTHR24228">
    <property type="entry name" value="B2 BRADYKININ RECEPTOR/ANGIOTENSIN II RECEPTOR"/>
    <property type="match status" value="1"/>
</dbReference>
<keyword evidence="9 11" id="KW-0675">Receptor</keyword>
<dbReference type="Pfam" id="PF00001">
    <property type="entry name" value="7tm_1"/>
    <property type="match status" value="1"/>
</dbReference>
<dbReference type="Gene3D" id="1.20.1070.10">
    <property type="entry name" value="Rhodopsin 7-helix transmembrane proteins"/>
    <property type="match status" value="1"/>
</dbReference>
<evidence type="ECO:0000256" key="4">
    <source>
        <dbReference type="ARBA" id="ARBA00022729"/>
    </source>
</evidence>
<accession>C3YX09</accession>
<evidence type="ECO:0000256" key="3">
    <source>
        <dbReference type="ARBA" id="ARBA00022692"/>
    </source>
</evidence>
<dbReference type="CDD" id="cd00637">
    <property type="entry name" value="7tm_classA_rhodopsin-like"/>
    <property type="match status" value="1"/>
</dbReference>
<evidence type="ECO:0000256" key="12">
    <source>
        <dbReference type="SAM" id="MobiDB-lite"/>
    </source>
</evidence>
<feature type="transmembrane region" description="Helical" evidence="13">
    <location>
        <begin position="507"/>
        <end position="528"/>
    </location>
</feature>
<evidence type="ECO:0000256" key="5">
    <source>
        <dbReference type="ARBA" id="ARBA00022989"/>
    </source>
</evidence>
<dbReference type="PROSITE" id="PS00237">
    <property type="entry name" value="G_PROTEIN_RECEP_F1_1"/>
    <property type="match status" value="1"/>
</dbReference>
<evidence type="ECO:0000256" key="2">
    <source>
        <dbReference type="ARBA" id="ARBA00022475"/>
    </source>
</evidence>
<feature type="region of interest" description="Disordered" evidence="12">
    <location>
        <begin position="52"/>
        <end position="72"/>
    </location>
</feature>
<gene>
    <name evidence="15" type="ORF">BRAFLDRAFT_64249</name>
</gene>
<dbReference type="InParanoid" id="C3YX09"/>
<evidence type="ECO:0000256" key="9">
    <source>
        <dbReference type="ARBA" id="ARBA00023170"/>
    </source>
</evidence>
<comment type="subcellular location">
    <subcellularLocation>
        <location evidence="1">Cell membrane</location>
        <topology evidence="1">Multi-pass membrane protein</topology>
    </subcellularLocation>
</comment>
<dbReference type="PANTHER" id="PTHR24228:SF59">
    <property type="entry name" value="NEUROPEPTIDE RECEPTOR 15"/>
    <property type="match status" value="1"/>
</dbReference>